<dbReference type="InterPro" id="IPR000504">
    <property type="entry name" value="RRM_dom"/>
</dbReference>
<feature type="compositionally biased region" description="Gly residues" evidence="3">
    <location>
        <begin position="287"/>
        <end position="306"/>
    </location>
</feature>
<accession>E1ZJG7</accession>
<organism evidence="6">
    <name type="scientific">Chlorella variabilis</name>
    <name type="common">Green alga</name>
    <dbReference type="NCBI Taxonomy" id="554065"/>
    <lineage>
        <taxon>Eukaryota</taxon>
        <taxon>Viridiplantae</taxon>
        <taxon>Chlorophyta</taxon>
        <taxon>core chlorophytes</taxon>
        <taxon>Trebouxiophyceae</taxon>
        <taxon>Chlorellales</taxon>
        <taxon>Chlorellaceae</taxon>
        <taxon>Chlorella clade</taxon>
        <taxon>Chlorella</taxon>
    </lineage>
</organism>
<feature type="compositionally biased region" description="Pro residues" evidence="3">
    <location>
        <begin position="1092"/>
        <end position="1153"/>
    </location>
</feature>
<dbReference type="Gene3D" id="3.30.70.330">
    <property type="match status" value="2"/>
</dbReference>
<reference evidence="5 6" key="1">
    <citation type="journal article" date="2010" name="Plant Cell">
        <title>The Chlorella variabilis NC64A genome reveals adaptation to photosymbiosis, coevolution with viruses, and cryptic sex.</title>
        <authorList>
            <person name="Blanc G."/>
            <person name="Duncan G."/>
            <person name="Agarkova I."/>
            <person name="Borodovsky M."/>
            <person name="Gurnon J."/>
            <person name="Kuo A."/>
            <person name="Lindquist E."/>
            <person name="Lucas S."/>
            <person name="Pangilinan J."/>
            <person name="Polle J."/>
            <person name="Salamov A."/>
            <person name="Terry A."/>
            <person name="Yamada T."/>
            <person name="Dunigan D.D."/>
            <person name="Grigoriev I.V."/>
            <person name="Claverie J.M."/>
            <person name="Van Etten J.L."/>
        </authorList>
    </citation>
    <scope>NUCLEOTIDE SEQUENCE [LARGE SCALE GENOMIC DNA]</scope>
    <source>
        <strain evidence="5 6">NC64A</strain>
    </source>
</reference>
<dbReference type="PROSITE" id="PS50102">
    <property type="entry name" value="RRM"/>
    <property type="match status" value="1"/>
</dbReference>
<keyword evidence="6" id="KW-1185">Reference proteome</keyword>
<feature type="region of interest" description="Disordered" evidence="3">
    <location>
        <begin position="280"/>
        <end position="309"/>
    </location>
</feature>
<evidence type="ECO:0000313" key="5">
    <source>
        <dbReference type="EMBL" id="EFN53858.1"/>
    </source>
</evidence>
<feature type="compositionally biased region" description="Basic and acidic residues" evidence="3">
    <location>
        <begin position="1"/>
        <end position="14"/>
    </location>
</feature>
<feature type="compositionally biased region" description="Low complexity" evidence="3">
    <location>
        <begin position="947"/>
        <end position="956"/>
    </location>
</feature>
<feature type="compositionally biased region" description="Low complexity" evidence="3">
    <location>
        <begin position="771"/>
        <end position="796"/>
    </location>
</feature>
<protein>
    <recommendedName>
        <fullName evidence="4">RRM domain-containing protein</fullName>
    </recommendedName>
</protein>
<feature type="compositionally biased region" description="Pro residues" evidence="3">
    <location>
        <begin position="574"/>
        <end position="583"/>
    </location>
</feature>
<evidence type="ECO:0000256" key="3">
    <source>
        <dbReference type="SAM" id="MobiDB-lite"/>
    </source>
</evidence>
<feature type="compositionally biased region" description="Basic and acidic residues" evidence="3">
    <location>
        <begin position="797"/>
        <end position="832"/>
    </location>
</feature>
<dbReference type="CDD" id="cd00590">
    <property type="entry name" value="RRM_SF"/>
    <property type="match status" value="2"/>
</dbReference>
<dbReference type="PANTHER" id="PTHR23147">
    <property type="entry name" value="SERINE/ARGININE RICH SPLICING FACTOR"/>
    <property type="match status" value="1"/>
</dbReference>
<feature type="region of interest" description="Disordered" evidence="3">
    <location>
        <begin position="932"/>
        <end position="1165"/>
    </location>
</feature>
<dbReference type="GeneID" id="17353385"/>
<dbReference type="SUPFAM" id="SSF54928">
    <property type="entry name" value="RNA-binding domain, RBD"/>
    <property type="match status" value="2"/>
</dbReference>
<dbReference type="EMBL" id="GL433849">
    <property type="protein sequence ID" value="EFN53858.1"/>
    <property type="molecule type" value="Genomic_DNA"/>
</dbReference>
<dbReference type="KEGG" id="cvr:CHLNCDRAFT_135967"/>
<dbReference type="GO" id="GO:0003723">
    <property type="term" value="F:RNA binding"/>
    <property type="evidence" value="ECO:0007669"/>
    <property type="project" value="UniProtKB-UniRule"/>
</dbReference>
<dbReference type="Pfam" id="PF00076">
    <property type="entry name" value="RRM_1"/>
    <property type="match status" value="2"/>
</dbReference>
<feature type="compositionally biased region" description="Low complexity" evidence="3">
    <location>
        <begin position="490"/>
        <end position="521"/>
    </location>
</feature>
<feature type="region of interest" description="Disordered" evidence="3">
    <location>
        <begin position="771"/>
        <end position="847"/>
    </location>
</feature>
<evidence type="ECO:0000259" key="4">
    <source>
        <dbReference type="PROSITE" id="PS50102"/>
    </source>
</evidence>
<evidence type="ECO:0000256" key="1">
    <source>
        <dbReference type="ARBA" id="ARBA00023187"/>
    </source>
</evidence>
<keyword evidence="1" id="KW-0508">mRNA splicing</keyword>
<dbReference type="InterPro" id="IPR012921">
    <property type="entry name" value="SPOC_C"/>
</dbReference>
<dbReference type="RefSeq" id="XP_005845960.1">
    <property type="nucleotide sequence ID" value="XM_005845898.1"/>
</dbReference>
<feature type="domain" description="RRM" evidence="4">
    <location>
        <begin position="854"/>
        <end position="926"/>
    </location>
</feature>
<dbReference type="eggNOG" id="KOG0118">
    <property type="taxonomic scope" value="Eukaryota"/>
</dbReference>
<dbReference type="OrthoDB" id="539862at2759"/>
<dbReference type="InParanoid" id="E1ZJG7"/>
<name>E1ZJG7_CHLVA</name>
<feature type="region of interest" description="Disordered" evidence="3">
    <location>
        <begin position="380"/>
        <end position="584"/>
    </location>
</feature>
<dbReference type="OMA" id="PFQMEPP"/>
<dbReference type="PRINTS" id="PR01217">
    <property type="entry name" value="PRICHEXTENSN"/>
</dbReference>
<dbReference type="Pfam" id="PF07744">
    <property type="entry name" value="SPOC"/>
    <property type="match status" value="1"/>
</dbReference>
<evidence type="ECO:0000256" key="2">
    <source>
        <dbReference type="PROSITE-ProRule" id="PRU00176"/>
    </source>
</evidence>
<dbReference type="SMART" id="SM00360">
    <property type="entry name" value="RRM"/>
    <property type="match status" value="2"/>
</dbReference>
<dbReference type="InterPro" id="IPR050907">
    <property type="entry name" value="SRSF"/>
</dbReference>
<sequence length="1314" mass="136385">MTAEPHLEPPDHANNKRKAGSPPEGEDGRQQKRGASAPPDAAALEERRWELAEVYAAYDALYRAYQQQRAEEDGGVGGSSSAVPPLEASFLRLLQAGQAGSDGCRRLAARLVPRFARHFPQHCTASAEALIGLAHLSLEEPQELAAARSAAMAGLAEAAEAARAAGAAGQQATIKLVDFCFKQLRHAPGAGGAAPATANGELPNGSAGACSPGGAAALGSCGLEEALWPCLDLCFASHFRVVLAALLHALKDPAEPFYAVARRFLIQRLLAAPLPAAPAAAAEPGSSGSGSGGEDMEIDGGGGGGQATAAGAVVAGQPLAARVLGGLQTKEQGWVRAHVEKWSTEVDPASSAEAVALLEQLLQHLPAAKAGQPAGWLSASALPAPARGAGGAEQQPAQQQQQQQQQQQRTPQAAVGQTPASRQRQQQQQSRSDREGRERGSPRSRSPESTLQPSLSLRRSGGSRGGPPPGSARSRQRDGSPSPAPRRRTPSPWRTQQRQRSGSPWRTQRQRSSSPWRRWSPAAERDQQPPRRGGGAGRGVGVGGSPLRRSRQSMESLGPDNGDVAGSPARSLPRMPPGAPPCLPAAAAASLPDLLPPPLRLPRFPQPAGSPCLAAACLLFCGLPRDLEERDLRAECAKHAKVECAVRPPGLQGCAFVTFKSVRDASRCYEAMCEALPWRDRGAPLQLSFVHTAVYPPQAPPRPQLPPNHVWIAGVGSAADEAEVLRCCKEGAIPPPEHLLKVPARRPGLLLVFRDGGVAEAAAAAIRAGRPRILGPPGRAGADSGSPAPRGGPPRGASRELGGRDGERDGGRAGGRERWERGVEANGRERDGGGGGGGGSAPGVQLPPAEYAGRTLWVGQIPPGAREEAVVELFRACGELAGHKFLRHTACMFVDYATQAGATEARKRLDGHRMAGGCLRVEFKNENQFWGSGRNAAGRDSRPPPAAGRDAAPGPASAGGGGGRDRCVHAPRGCAAGEAPSRRRSQRWDADGGEPPQQQQQRQLAAGGTPAAAPPTEPALSPVLSPPSLPPPPPPLQRLHSAMSGSLPPPSLPPPPAGAPPPPGPALSSPPPPLSRPPPPPSLSLPPGIHGGPPPPPSLPTPSLPPPGVAPRPPQLAPPSLPPHPAHHQPPPPPSLPPPRLAAPPRPPPPASQPPGGAARPAWQGAVAKSRAPVCAALCLDPPQQPAVPQGSLPQSWAAAEPQQWPHTLDVAHRADLQHVCYQMFPAVPPGERAVRRLAAADGPGRRALLDFAQYLRSKGRAGMVALPALAPSGVRRALYLVPPSEEVCRQLGVAWHTCSDCLLALVVPMAGPR</sequence>
<dbReference type="GO" id="GO:0008380">
    <property type="term" value="P:RNA splicing"/>
    <property type="evidence" value="ECO:0007669"/>
    <property type="project" value="UniProtKB-KW"/>
</dbReference>
<feature type="compositionally biased region" description="Pro residues" evidence="3">
    <location>
        <begin position="1024"/>
        <end position="1036"/>
    </location>
</feature>
<keyword evidence="1" id="KW-0507">mRNA processing</keyword>
<feature type="compositionally biased region" description="Basic and acidic residues" evidence="3">
    <location>
        <begin position="431"/>
        <end position="441"/>
    </location>
</feature>
<feature type="compositionally biased region" description="Low complexity" evidence="3">
    <location>
        <begin position="380"/>
        <end position="430"/>
    </location>
</feature>
<dbReference type="InterPro" id="IPR012677">
    <property type="entry name" value="Nucleotide-bd_a/b_plait_sf"/>
</dbReference>
<dbReference type="Proteomes" id="UP000008141">
    <property type="component" value="Unassembled WGS sequence"/>
</dbReference>
<feature type="compositionally biased region" description="Pro residues" evidence="3">
    <location>
        <begin position="1047"/>
        <end position="1084"/>
    </location>
</feature>
<keyword evidence="2" id="KW-0694">RNA-binding</keyword>
<feature type="compositionally biased region" description="Gly residues" evidence="3">
    <location>
        <begin position="532"/>
        <end position="544"/>
    </location>
</feature>
<dbReference type="STRING" id="554065.E1ZJG7"/>
<feature type="compositionally biased region" description="Low complexity" evidence="3">
    <location>
        <begin position="443"/>
        <end position="460"/>
    </location>
</feature>
<dbReference type="CDD" id="cd21546">
    <property type="entry name" value="SPOC_FPA-like"/>
    <property type="match status" value="1"/>
</dbReference>
<dbReference type="InterPro" id="IPR035979">
    <property type="entry name" value="RBD_domain_sf"/>
</dbReference>
<feature type="region of interest" description="Disordered" evidence="3">
    <location>
        <begin position="1"/>
        <end position="42"/>
    </location>
</feature>
<evidence type="ECO:0000313" key="6">
    <source>
        <dbReference type="Proteomes" id="UP000008141"/>
    </source>
</evidence>
<feature type="compositionally biased region" description="Low complexity" evidence="3">
    <location>
        <begin position="997"/>
        <end position="1011"/>
    </location>
</feature>
<gene>
    <name evidence="5" type="ORF">CHLNCDRAFT_135967</name>
</gene>
<proteinExistence type="predicted"/>